<proteinExistence type="predicted"/>
<sequence>MRGCPAKGRGFLVRARTPDAPVPCPSCGALSGRVHGCHLRTVADAPVDGRRVAVRARVRRVVCTGLGAKASSPPHPHRTAVRSAAESEPGALNRHARARPHRSLRRGFRCHGTPPATEHAEPQTTTAGPAAPGTSRCSHHPPPPRPHRPRQRQNPSAAPNTAEQTRGTTKIPTDHEDQRDLVNCPE</sequence>
<feature type="compositionally biased region" description="Polar residues" evidence="1">
    <location>
        <begin position="152"/>
        <end position="171"/>
    </location>
</feature>
<dbReference type="PANTHER" id="PTHR33498">
    <property type="entry name" value="TRANSPOSASE FOR INSERTION SEQUENCE ELEMENT IS1557"/>
    <property type="match status" value="1"/>
</dbReference>
<comment type="caution">
    <text evidence="3">The sequence shown here is derived from an EMBL/GenBank/DDBJ whole genome shotgun (WGS) entry which is preliminary data.</text>
</comment>
<evidence type="ECO:0000259" key="2">
    <source>
        <dbReference type="Pfam" id="PF14690"/>
    </source>
</evidence>
<feature type="region of interest" description="Disordered" evidence="1">
    <location>
        <begin position="67"/>
        <end position="186"/>
    </location>
</feature>
<dbReference type="EMBL" id="JBHUDX010000090">
    <property type="protein sequence ID" value="MFD1662256.1"/>
    <property type="molecule type" value="Genomic_DNA"/>
</dbReference>
<evidence type="ECO:0000256" key="1">
    <source>
        <dbReference type="SAM" id="MobiDB-lite"/>
    </source>
</evidence>
<reference evidence="4" key="1">
    <citation type="journal article" date="2019" name="Int. J. Syst. Evol. Microbiol.">
        <title>The Global Catalogue of Microorganisms (GCM) 10K type strain sequencing project: providing services to taxonomists for standard genome sequencing and annotation.</title>
        <authorList>
            <consortium name="The Broad Institute Genomics Platform"/>
            <consortium name="The Broad Institute Genome Sequencing Center for Infectious Disease"/>
            <person name="Wu L."/>
            <person name="Ma J."/>
        </authorList>
    </citation>
    <scope>NUCLEOTIDE SEQUENCE [LARGE SCALE GENOMIC DNA]</scope>
    <source>
        <strain evidence="4">CGMCC 1.12470</strain>
    </source>
</reference>
<evidence type="ECO:0000313" key="3">
    <source>
        <dbReference type="EMBL" id="MFD1662256.1"/>
    </source>
</evidence>
<dbReference type="InterPro" id="IPR047951">
    <property type="entry name" value="Transpos_ISL3"/>
</dbReference>
<feature type="compositionally biased region" description="Low complexity" evidence="1">
    <location>
        <begin position="124"/>
        <end position="134"/>
    </location>
</feature>
<dbReference type="RefSeq" id="WP_381089574.1">
    <property type="nucleotide sequence ID" value="NZ_JBHUDX010000090.1"/>
</dbReference>
<name>A0ABW4J036_9ACTN</name>
<dbReference type="PANTHER" id="PTHR33498:SF1">
    <property type="entry name" value="TRANSPOSASE FOR INSERTION SEQUENCE ELEMENT IS1557"/>
    <property type="match status" value="1"/>
</dbReference>
<protein>
    <submittedName>
        <fullName evidence="3">Transposase family protein</fullName>
    </submittedName>
</protein>
<dbReference type="Pfam" id="PF14690">
    <property type="entry name" value="Zn_ribbon_ISL3"/>
    <property type="match status" value="1"/>
</dbReference>
<accession>A0ABW4J036</accession>
<feature type="domain" description="Transposase IS204/IS1001/IS1096/IS1165 zinc-finger" evidence="2">
    <location>
        <begin position="21"/>
        <end position="63"/>
    </location>
</feature>
<feature type="compositionally biased region" description="Basic residues" evidence="1">
    <location>
        <begin position="94"/>
        <end position="109"/>
    </location>
</feature>
<gene>
    <name evidence="3" type="ORF">ACFSL4_29715</name>
</gene>
<evidence type="ECO:0000313" key="4">
    <source>
        <dbReference type="Proteomes" id="UP001597261"/>
    </source>
</evidence>
<organism evidence="3 4">
    <name type="scientific">Streptomyces caeni</name>
    <dbReference type="NCBI Taxonomy" id="2307231"/>
    <lineage>
        <taxon>Bacteria</taxon>
        <taxon>Bacillati</taxon>
        <taxon>Actinomycetota</taxon>
        <taxon>Actinomycetes</taxon>
        <taxon>Kitasatosporales</taxon>
        <taxon>Streptomycetaceae</taxon>
        <taxon>Streptomyces</taxon>
    </lineage>
</organism>
<keyword evidence="4" id="KW-1185">Reference proteome</keyword>
<dbReference type="InterPro" id="IPR029261">
    <property type="entry name" value="Transposase_Znf"/>
</dbReference>
<dbReference type="Proteomes" id="UP001597261">
    <property type="component" value="Unassembled WGS sequence"/>
</dbReference>